<dbReference type="GO" id="GO:0004519">
    <property type="term" value="F:endonuclease activity"/>
    <property type="evidence" value="ECO:0007669"/>
    <property type="project" value="UniProtKB-KW"/>
</dbReference>
<dbReference type="Proteomes" id="UP001224516">
    <property type="component" value="Unassembled WGS sequence"/>
</dbReference>
<keyword evidence="3" id="KW-1185">Reference proteome</keyword>
<organism evidence="2 3">
    <name type="scientific">Chromobacterium amazonense</name>
    <dbReference type="NCBI Taxonomy" id="1382803"/>
    <lineage>
        <taxon>Bacteria</taxon>
        <taxon>Pseudomonadati</taxon>
        <taxon>Pseudomonadota</taxon>
        <taxon>Betaproteobacteria</taxon>
        <taxon>Neisseriales</taxon>
        <taxon>Chromobacteriaceae</taxon>
        <taxon>Chromobacterium</taxon>
    </lineage>
</organism>
<dbReference type="Pfam" id="PF14279">
    <property type="entry name" value="HNH_5"/>
    <property type="match status" value="1"/>
</dbReference>
<evidence type="ECO:0000313" key="3">
    <source>
        <dbReference type="Proteomes" id="UP001224516"/>
    </source>
</evidence>
<protein>
    <submittedName>
        <fullName evidence="2">HNH endonuclease</fullName>
    </submittedName>
</protein>
<comment type="caution">
    <text evidence="2">The sequence shown here is derived from an EMBL/GenBank/DDBJ whole genome shotgun (WGS) entry which is preliminary data.</text>
</comment>
<accession>A0ABU8V4S3</accession>
<dbReference type="RefSeq" id="WP_307910417.1">
    <property type="nucleotide sequence ID" value="NZ_JAVFJF020000022.1"/>
</dbReference>
<dbReference type="InterPro" id="IPR029471">
    <property type="entry name" value="HNH_5"/>
</dbReference>
<keyword evidence="2" id="KW-0255">Endonuclease</keyword>
<sequence>MPRCIFCLSDTAAFTTREHILPESLGGGDWAILPDGFFCDTCQNRFGSSIEQQALGDYPFNLYRTFIGIPTKKGKAPWFECWEGKITGTGVSGQVGYEPAAILAASFERGQKSVMRIVAQPRKPEMICRALLKMGLEVVAFHDAEKVFHGRYDEARLYALTGRKDKKWWYLQEEDVELASKFFSGEATAEQWGDGISLSVEEVEDGRDVFRLQLLYLTLIVPLDSYILPPSMDELPEPRYRLFSM</sequence>
<feature type="domain" description="HNH endonuclease 5" evidence="1">
    <location>
        <begin position="4"/>
        <end position="54"/>
    </location>
</feature>
<evidence type="ECO:0000259" key="1">
    <source>
        <dbReference type="Pfam" id="PF14279"/>
    </source>
</evidence>
<gene>
    <name evidence="2" type="ORF">QCL97_011975</name>
</gene>
<keyword evidence="2" id="KW-0378">Hydrolase</keyword>
<proteinExistence type="predicted"/>
<dbReference type="EMBL" id="JAVFJF020000022">
    <property type="protein sequence ID" value="MEJ8675445.1"/>
    <property type="molecule type" value="Genomic_DNA"/>
</dbReference>
<name>A0ABU8V4S3_9NEIS</name>
<reference evidence="2 3" key="1">
    <citation type="submission" date="2023-12" db="EMBL/GenBank/DDBJ databases">
        <title>Evaluation and characterization of a potential secondary metabolite violacein from indigenous Chromobacterium amazonense SAM215.</title>
        <authorList>
            <person name="Tarafdar M.R."/>
            <person name="Abedin S.M."/>
            <person name="Atiqua A."/>
            <person name="Saha A."/>
            <person name="Khan S.N."/>
        </authorList>
    </citation>
    <scope>NUCLEOTIDE SEQUENCE [LARGE SCALE GENOMIC DNA]</scope>
    <source>
        <strain evidence="2 3">SAM215</strain>
    </source>
</reference>
<keyword evidence="2" id="KW-0540">Nuclease</keyword>
<evidence type="ECO:0000313" key="2">
    <source>
        <dbReference type="EMBL" id="MEJ8675445.1"/>
    </source>
</evidence>